<dbReference type="GO" id="GO:0015031">
    <property type="term" value="P:protein transport"/>
    <property type="evidence" value="ECO:0007669"/>
    <property type="project" value="TreeGrafter"/>
</dbReference>
<organism evidence="4 5">
    <name type="scientific">Periophthalmus magnuspinnatus</name>
    <dbReference type="NCBI Taxonomy" id="409849"/>
    <lineage>
        <taxon>Eukaryota</taxon>
        <taxon>Metazoa</taxon>
        <taxon>Chordata</taxon>
        <taxon>Craniata</taxon>
        <taxon>Vertebrata</taxon>
        <taxon>Euteleostomi</taxon>
        <taxon>Actinopterygii</taxon>
        <taxon>Neopterygii</taxon>
        <taxon>Teleostei</taxon>
        <taxon>Neoteleostei</taxon>
        <taxon>Acanthomorphata</taxon>
        <taxon>Gobiaria</taxon>
        <taxon>Gobiiformes</taxon>
        <taxon>Gobioidei</taxon>
        <taxon>Gobiidae</taxon>
        <taxon>Oxudercinae</taxon>
        <taxon>Periophthalmus</taxon>
    </lineage>
</organism>
<feature type="domain" description="Arrestin C-terminal-like" evidence="3">
    <location>
        <begin position="172"/>
        <end position="292"/>
    </location>
</feature>
<proteinExistence type="inferred from homology"/>
<dbReference type="Pfam" id="PF02752">
    <property type="entry name" value="Arrestin_C"/>
    <property type="match status" value="1"/>
</dbReference>
<dbReference type="SMART" id="SM01017">
    <property type="entry name" value="Arrestin_C"/>
    <property type="match status" value="1"/>
</dbReference>
<evidence type="ECO:0000256" key="1">
    <source>
        <dbReference type="ARBA" id="ARBA00005298"/>
    </source>
</evidence>
<comment type="similarity">
    <text evidence="1">Belongs to the arrestin family.</text>
</comment>
<dbReference type="PANTHER" id="PTHR11188:SF135">
    <property type="entry name" value="ARRESTIN DOMAIN CONTAINING 3-LIKE-RELATED"/>
    <property type="match status" value="1"/>
</dbReference>
<dbReference type="Pfam" id="PF00339">
    <property type="entry name" value="Arrestin_N"/>
    <property type="match status" value="1"/>
</dbReference>
<evidence type="ECO:0000313" key="5">
    <source>
        <dbReference type="Proteomes" id="UP000261520"/>
    </source>
</evidence>
<protein>
    <recommendedName>
        <fullName evidence="3">Arrestin C-terminal-like domain-containing protein</fullName>
    </recommendedName>
</protein>
<dbReference type="Ensembl" id="ENSPMGT00000018222.1">
    <property type="protein sequence ID" value="ENSPMGP00000017067.1"/>
    <property type="gene ID" value="ENSPMGG00000013745.1"/>
</dbReference>
<dbReference type="InterPro" id="IPR050357">
    <property type="entry name" value="Arrestin_domain-protein"/>
</dbReference>
<dbReference type="InterPro" id="IPR014752">
    <property type="entry name" value="Arrestin-like_C"/>
</dbReference>
<reference evidence="4" key="1">
    <citation type="submission" date="2025-08" db="UniProtKB">
        <authorList>
            <consortium name="Ensembl"/>
        </authorList>
    </citation>
    <scope>IDENTIFICATION</scope>
</reference>
<sequence length="368" mass="41761">MFESGFKNVNINLTSANPRRTFSCGDTVTGTLSFDLTKETKITSITMALTGNVDVHWSTGSGGKKRHRRHFSAKINLFNLKSVLLQENRLGGGQTKLPPGTHVYPFTYFPSSFHGIHGRIQYLLTVSIDRPWHFAKSFETELHFLERISNRPELWAPLSGSNSMNVCCLCWTSGPVELTATLERKAFMRGKIICEINNASSRTVTPKARLKERQTYYTHGRHNRNSGTRNLVTQNGEHIKPNTPDVHKELLLTIPTNTHLSISNCPILEVDYMIEVNLLLQNVEFEIGSSEVITLRLLLHLRYFRQYLTYVSIRKPKSFHFYQIEYSIGYDLCSVSTILAATVNTVVLPMCKTLYLPCLKEALSATRT</sequence>
<dbReference type="InterPro" id="IPR014756">
    <property type="entry name" value="Ig_E-set"/>
</dbReference>
<feature type="compositionally biased region" description="Polar residues" evidence="2">
    <location>
        <begin position="225"/>
        <end position="236"/>
    </location>
</feature>
<dbReference type="PANTHER" id="PTHR11188">
    <property type="entry name" value="ARRESTIN DOMAIN CONTAINING PROTEIN"/>
    <property type="match status" value="1"/>
</dbReference>
<feature type="region of interest" description="Disordered" evidence="2">
    <location>
        <begin position="217"/>
        <end position="236"/>
    </location>
</feature>
<dbReference type="GO" id="GO:0005737">
    <property type="term" value="C:cytoplasm"/>
    <property type="evidence" value="ECO:0007669"/>
    <property type="project" value="TreeGrafter"/>
</dbReference>
<dbReference type="InterPro" id="IPR011022">
    <property type="entry name" value="Arrestin_C-like"/>
</dbReference>
<dbReference type="AlphaFoldDB" id="A0A3B4AIX4"/>
<dbReference type="Gene3D" id="2.60.40.640">
    <property type="match status" value="2"/>
</dbReference>
<dbReference type="STRING" id="409849.ENSPMGP00000017067"/>
<dbReference type="GO" id="GO:0007399">
    <property type="term" value="P:nervous system development"/>
    <property type="evidence" value="ECO:0007669"/>
    <property type="project" value="UniProtKB-ARBA"/>
</dbReference>
<evidence type="ECO:0000313" key="4">
    <source>
        <dbReference type="Ensembl" id="ENSPMGP00000017067.1"/>
    </source>
</evidence>
<evidence type="ECO:0000259" key="3">
    <source>
        <dbReference type="SMART" id="SM01017"/>
    </source>
</evidence>
<dbReference type="InterPro" id="IPR011021">
    <property type="entry name" value="Arrestin-like_N"/>
</dbReference>
<dbReference type="SUPFAM" id="SSF81296">
    <property type="entry name" value="E set domains"/>
    <property type="match status" value="2"/>
</dbReference>
<dbReference type="GO" id="GO:0005886">
    <property type="term" value="C:plasma membrane"/>
    <property type="evidence" value="ECO:0007669"/>
    <property type="project" value="TreeGrafter"/>
</dbReference>
<accession>A0A3B4AIX4</accession>
<reference evidence="4" key="2">
    <citation type="submission" date="2025-09" db="UniProtKB">
        <authorList>
            <consortium name="Ensembl"/>
        </authorList>
    </citation>
    <scope>IDENTIFICATION</scope>
</reference>
<name>A0A3B4AIX4_9GOBI</name>
<evidence type="ECO:0000256" key="2">
    <source>
        <dbReference type="SAM" id="MobiDB-lite"/>
    </source>
</evidence>
<dbReference type="Proteomes" id="UP000261520">
    <property type="component" value="Unplaced"/>
</dbReference>
<keyword evidence="5" id="KW-1185">Reference proteome</keyword>